<dbReference type="InterPro" id="IPR002125">
    <property type="entry name" value="CMP_dCMP_dom"/>
</dbReference>
<dbReference type="PANTHER" id="PTHR11079">
    <property type="entry name" value="CYTOSINE DEAMINASE FAMILY MEMBER"/>
    <property type="match status" value="1"/>
</dbReference>
<dbReference type="GO" id="GO:0046872">
    <property type="term" value="F:metal ion binding"/>
    <property type="evidence" value="ECO:0007669"/>
    <property type="project" value="UniProtKB-KW"/>
</dbReference>
<accession>A0A8J5SUZ3</accession>
<dbReference type="EMBL" id="JAAALK010000283">
    <property type="protein sequence ID" value="KAG8075867.1"/>
    <property type="molecule type" value="Genomic_DNA"/>
</dbReference>
<keyword evidence="3" id="KW-0819">tRNA processing</keyword>
<evidence type="ECO:0000256" key="8">
    <source>
        <dbReference type="SAM" id="MobiDB-lite"/>
    </source>
</evidence>
<evidence type="ECO:0000256" key="1">
    <source>
        <dbReference type="ARBA" id="ARBA00001947"/>
    </source>
</evidence>
<comment type="catalytic activity">
    <reaction evidence="7">
        <text>adenosine(34) in tRNA + H2O + H(+) = inosine(34) in tRNA + NH4(+)</text>
        <dbReference type="Rhea" id="RHEA:43168"/>
        <dbReference type="Rhea" id="RHEA-COMP:10373"/>
        <dbReference type="Rhea" id="RHEA-COMP:10374"/>
        <dbReference type="ChEBI" id="CHEBI:15377"/>
        <dbReference type="ChEBI" id="CHEBI:15378"/>
        <dbReference type="ChEBI" id="CHEBI:28938"/>
        <dbReference type="ChEBI" id="CHEBI:74411"/>
        <dbReference type="ChEBI" id="CHEBI:82852"/>
        <dbReference type="EC" id="3.5.4.33"/>
    </reaction>
</comment>
<feature type="region of interest" description="Disordered" evidence="8">
    <location>
        <begin position="1399"/>
        <end position="1419"/>
    </location>
</feature>
<feature type="region of interest" description="Disordered" evidence="8">
    <location>
        <begin position="853"/>
        <end position="916"/>
    </location>
</feature>
<evidence type="ECO:0000313" key="11">
    <source>
        <dbReference type="Proteomes" id="UP000729402"/>
    </source>
</evidence>
<proteinExistence type="inferred from homology"/>
<dbReference type="PANTHER" id="PTHR11079:SF179">
    <property type="entry name" value="TRNA(ADENINE(34)) DEAMINASE, CHLOROPLASTIC"/>
    <property type="match status" value="1"/>
</dbReference>
<keyword evidence="4" id="KW-0479">Metal-binding</keyword>
<feature type="compositionally biased region" description="Basic and acidic residues" evidence="8">
    <location>
        <begin position="187"/>
        <end position="207"/>
    </location>
</feature>
<comment type="cofactor">
    <cofactor evidence="1">
        <name>Zn(2+)</name>
        <dbReference type="ChEBI" id="CHEBI:29105"/>
    </cofactor>
</comment>
<evidence type="ECO:0000259" key="9">
    <source>
        <dbReference type="PROSITE" id="PS51747"/>
    </source>
</evidence>
<feature type="region of interest" description="Disordered" evidence="8">
    <location>
        <begin position="788"/>
        <end position="810"/>
    </location>
</feature>
<dbReference type="FunFam" id="3.40.140.10:FF:000005">
    <property type="entry name" value="tRNA-specific adenosine deaminase"/>
    <property type="match status" value="1"/>
</dbReference>
<feature type="compositionally biased region" description="Basic and acidic residues" evidence="8">
    <location>
        <begin position="270"/>
        <end position="300"/>
    </location>
</feature>
<dbReference type="OrthoDB" id="408702at2759"/>
<feature type="region of interest" description="Disordered" evidence="8">
    <location>
        <begin position="187"/>
        <end position="217"/>
    </location>
</feature>
<comment type="subunit">
    <text evidence="2">Homodimer.</text>
</comment>
<dbReference type="PROSITE" id="PS51747">
    <property type="entry name" value="CYT_DCMP_DEAMINASES_2"/>
    <property type="match status" value="1"/>
</dbReference>
<dbReference type="Proteomes" id="UP000729402">
    <property type="component" value="Unassembled WGS sequence"/>
</dbReference>
<keyword evidence="6" id="KW-0862">Zinc</keyword>
<evidence type="ECO:0000313" key="10">
    <source>
        <dbReference type="EMBL" id="KAG8075867.1"/>
    </source>
</evidence>
<feature type="region of interest" description="Disordered" evidence="8">
    <location>
        <begin position="238"/>
        <end position="314"/>
    </location>
</feature>
<dbReference type="GO" id="GO:0009507">
    <property type="term" value="C:chloroplast"/>
    <property type="evidence" value="ECO:0007669"/>
    <property type="project" value="TreeGrafter"/>
</dbReference>
<feature type="compositionally biased region" description="Polar residues" evidence="8">
    <location>
        <begin position="903"/>
        <end position="916"/>
    </location>
</feature>
<feature type="compositionally biased region" description="Low complexity" evidence="8">
    <location>
        <begin position="950"/>
        <end position="965"/>
    </location>
</feature>
<feature type="region of interest" description="Disordered" evidence="8">
    <location>
        <begin position="944"/>
        <end position="1063"/>
    </location>
</feature>
<feature type="domain" description="CMP/dCMP-type deaminase" evidence="9">
    <location>
        <begin position="1232"/>
        <end position="1354"/>
    </location>
</feature>
<comment type="caution">
    <text evidence="10">The sequence shown here is derived from an EMBL/GenBank/DDBJ whole genome shotgun (WGS) entry which is preliminary data.</text>
</comment>
<dbReference type="GO" id="GO:0052717">
    <property type="term" value="F:tRNA-specific adenosine-34 deaminase activity"/>
    <property type="evidence" value="ECO:0007669"/>
    <property type="project" value="UniProtKB-EC"/>
</dbReference>
<feature type="region of interest" description="Disordered" evidence="8">
    <location>
        <begin position="567"/>
        <end position="586"/>
    </location>
</feature>
<dbReference type="CDD" id="cd01285">
    <property type="entry name" value="nucleoside_deaminase"/>
    <property type="match status" value="1"/>
</dbReference>
<dbReference type="InterPro" id="IPR028883">
    <property type="entry name" value="tRNA_aden_deaminase"/>
</dbReference>
<gene>
    <name evidence="10" type="ORF">GUJ93_ZPchr0006g45969</name>
</gene>
<dbReference type="GO" id="GO:0002100">
    <property type="term" value="P:tRNA wobble adenosine to inosine editing"/>
    <property type="evidence" value="ECO:0007669"/>
    <property type="project" value="InterPro"/>
</dbReference>
<feature type="compositionally biased region" description="Basic and acidic residues" evidence="8">
    <location>
        <begin position="687"/>
        <end position="699"/>
    </location>
</feature>
<dbReference type="HAMAP" id="MF_00972">
    <property type="entry name" value="tRNA_aden_deaminase"/>
    <property type="match status" value="1"/>
</dbReference>
<evidence type="ECO:0000256" key="4">
    <source>
        <dbReference type="ARBA" id="ARBA00022723"/>
    </source>
</evidence>
<evidence type="ECO:0000256" key="2">
    <source>
        <dbReference type="ARBA" id="ARBA00011738"/>
    </source>
</evidence>
<name>A0A8J5SUZ3_ZIZPA</name>
<feature type="compositionally biased region" description="Basic and acidic residues" evidence="8">
    <location>
        <begin position="1034"/>
        <end position="1052"/>
    </location>
</feature>
<organism evidence="10 11">
    <name type="scientific">Zizania palustris</name>
    <name type="common">Northern wild rice</name>
    <dbReference type="NCBI Taxonomy" id="103762"/>
    <lineage>
        <taxon>Eukaryota</taxon>
        <taxon>Viridiplantae</taxon>
        <taxon>Streptophyta</taxon>
        <taxon>Embryophyta</taxon>
        <taxon>Tracheophyta</taxon>
        <taxon>Spermatophyta</taxon>
        <taxon>Magnoliopsida</taxon>
        <taxon>Liliopsida</taxon>
        <taxon>Poales</taxon>
        <taxon>Poaceae</taxon>
        <taxon>BOP clade</taxon>
        <taxon>Oryzoideae</taxon>
        <taxon>Oryzeae</taxon>
        <taxon>Zizaniinae</taxon>
        <taxon>Zizania</taxon>
    </lineage>
</organism>
<evidence type="ECO:0000256" key="5">
    <source>
        <dbReference type="ARBA" id="ARBA00022801"/>
    </source>
</evidence>
<reference evidence="10" key="2">
    <citation type="submission" date="2021-02" db="EMBL/GenBank/DDBJ databases">
        <authorList>
            <person name="Kimball J.A."/>
            <person name="Haas M.W."/>
            <person name="Macchietto M."/>
            <person name="Kono T."/>
            <person name="Duquette J."/>
            <person name="Shao M."/>
        </authorList>
    </citation>
    <scope>NUCLEOTIDE SEQUENCE</scope>
    <source>
        <tissue evidence="10">Fresh leaf tissue</tissue>
    </source>
</reference>
<keyword evidence="11" id="KW-1185">Reference proteome</keyword>
<keyword evidence="5" id="KW-0378">Hydrolase</keyword>
<feature type="region of interest" description="Disordered" evidence="8">
    <location>
        <begin position="664"/>
        <end position="726"/>
    </location>
</feature>
<feature type="compositionally biased region" description="Polar residues" evidence="8">
    <location>
        <begin position="797"/>
        <end position="810"/>
    </location>
</feature>
<protein>
    <recommendedName>
        <fullName evidence="9">CMP/dCMP-type deaminase domain-containing protein</fullName>
    </recommendedName>
</protein>
<evidence type="ECO:0000256" key="6">
    <source>
        <dbReference type="ARBA" id="ARBA00022833"/>
    </source>
</evidence>
<evidence type="ECO:0000256" key="7">
    <source>
        <dbReference type="ARBA" id="ARBA00048045"/>
    </source>
</evidence>
<sequence length="1437" mass="163384">MECHADWEEDEEDCDRAQWEALMRFPVDTRRWEEDDRDRCRDCHRRKDAESDYYDEDKYCGQQRERRDLNDRYRRFGDSDRRRWEQRDHYHADDTEFRRQNERSEGRGRRDYEFDDAVAGRGVRARRYGQDDRNYDQRRERRDFEVDDAVEVRRKGAGGYTENNQRSDWRTERRDFEVDDDVDARREGRRCSNDDQRYVARHQRSDDREEDVSLLGSHHRHDKEYEYDDLDIAERSYYSRGRSQKPARASTLQEDDSKRASSSRNTVDTRLARNRENTTSRVQRYDNVDRRAEQTSEEGGRQYSSSVGWSNDEKHDFNREDAQLFRVRDSRVGMRDVKVITENDTNLVSSSKNMPILKHHSTADQQSTAQKNYSRNSAHKIMELSEVRGTNTEHDSKTQSYLQQDRGKYIENRSSSLQSSVKMANDNRRQLGSLDDVDQQVVTLTDSRRRSENLTDIKMDSSHDVSRTRLTQRNYDEVNQTDIDDRSTSVHNISHITRDKKRYVNQQVIHETDIDVQNVTNIDVSKVHASDIYVSRNSQNHVETISDASLASSVSPIDRANNKQDQIHASSSRMVRDPQSHPAAGLYSQVHLTSSTNIVDTTMEKHEQVEFTKAHSNNAAIASTSESHIQTKIDDQLQSTSANIIGSVQERIDLTRIHPSDSAVISNSQGLDTRSDRQVSRTSDTNYVDRTRERQDKSDQQMSQVSSIDRNDQVGSKFYESSQDSRKRLARLKGSERLMPHNMGLNWQQARSSRISDDTDIASLEIDSTEDGSAMVTADVEKRPMIMGSSEQEVRSETTAGCSIPSGSNARQSVNESLLESAAQLEKSSTFHVGQFVGEIYKGVSDADTTLTRKNDKSIMEGTTRSSSRSRMKGPSDEIWDVQSATSQETFKTADKEEGSSVDGATTSVSQTPSNETALARKVHKSLWAYVADIIRVGWIQRGESRDSNSNRSVKKSSSTNSQNTEGWLSSQEHDTEGIQKKNGSSKQKDQYLVKSRTGESESRVASSLKEEILPPGSQVLQTSEAGNVPQVRRSKEDFVARSSKDDAHMTLDRANQSDEDASRKQYIVGSFSEDSTPTLVDVPVEHVPEHEDATLSMILTKGFADNSTGKGVIASTSSMPINTERVGQIAGSDDWRYDPSGAITPYSHPQSQVMMPLEDTSAVIVEPAKLPSGGSTRFEENIVVKEAPEIVRTEGKDSELKRRKFQRNKQVMKETFDEWEEAYQRDAEQRKTDEFFMREALHEAQRAADIWEVPVGAVLVQNGEIIARGCNLVEDLRDSTAHAEIICIREASNKLKTWRLADTTLYVTLEPCAMCAGAILQARVDTVVWGAPNKLLGADGSWVRLFPGDGQTSTLDSANPSQASGSGPVHPFHPKISIRRGVLSNECSEIMQQFFQLRRKKRQKPESPPHARLSGHNHPVKLFAKMQHMFGTIFCM</sequence>
<dbReference type="Pfam" id="PF00383">
    <property type="entry name" value="dCMP_cyt_deam_1"/>
    <property type="match status" value="1"/>
</dbReference>
<reference evidence="10" key="1">
    <citation type="journal article" date="2021" name="bioRxiv">
        <title>Whole Genome Assembly and Annotation of Northern Wild Rice, Zizania palustris L., Supports a Whole Genome Duplication in the Zizania Genus.</title>
        <authorList>
            <person name="Haas M."/>
            <person name="Kono T."/>
            <person name="Macchietto M."/>
            <person name="Millas R."/>
            <person name="McGilp L."/>
            <person name="Shao M."/>
            <person name="Duquette J."/>
            <person name="Hirsch C.N."/>
            <person name="Kimball J."/>
        </authorList>
    </citation>
    <scope>NUCLEOTIDE SEQUENCE</scope>
    <source>
        <tissue evidence="10">Fresh leaf tissue</tissue>
    </source>
</reference>
<feature type="compositionally biased region" description="Basic and acidic residues" evidence="8">
    <location>
        <begin position="987"/>
        <end position="1013"/>
    </location>
</feature>
<evidence type="ECO:0000256" key="3">
    <source>
        <dbReference type="ARBA" id="ARBA00022694"/>
    </source>
</evidence>